<dbReference type="SUPFAM" id="SSF53474">
    <property type="entry name" value="alpha/beta-Hydrolases"/>
    <property type="match status" value="1"/>
</dbReference>
<dbReference type="PANTHER" id="PTHR11487">
    <property type="entry name" value="THIOESTERASE"/>
    <property type="match status" value="1"/>
</dbReference>
<name>A0A4V2KCU5_9GAMM</name>
<proteinExistence type="inferred from homology"/>
<dbReference type="InterPro" id="IPR020802">
    <property type="entry name" value="TesA-like"/>
</dbReference>
<accession>A0A4V2KCU5</accession>
<dbReference type="GO" id="GO:0016787">
    <property type="term" value="F:hydrolase activity"/>
    <property type="evidence" value="ECO:0007669"/>
    <property type="project" value="UniProtKB-KW"/>
</dbReference>
<evidence type="ECO:0000256" key="3">
    <source>
        <dbReference type="SAM" id="MobiDB-lite"/>
    </source>
</evidence>
<dbReference type="GO" id="GO:0008610">
    <property type="term" value="P:lipid biosynthetic process"/>
    <property type="evidence" value="ECO:0007669"/>
    <property type="project" value="TreeGrafter"/>
</dbReference>
<feature type="domain" description="Thioesterase TesA-like" evidence="4">
    <location>
        <begin position="9"/>
        <end position="233"/>
    </location>
</feature>
<feature type="region of interest" description="Disordered" evidence="3">
    <location>
        <begin position="112"/>
        <end position="131"/>
    </location>
</feature>
<evidence type="ECO:0000313" key="5">
    <source>
        <dbReference type="EMBL" id="TBU96296.1"/>
    </source>
</evidence>
<comment type="similarity">
    <text evidence="1">Belongs to the thioesterase family.</text>
</comment>
<keyword evidence="2" id="KW-0378">Hydrolase</keyword>
<evidence type="ECO:0000256" key="2">
    <source>
        <dbReference type="ARBA" id="ARBA00022801"/>
    </source>
</evidence>
<comment type="caution">
    <text evidence="5">The sequence shown here is derived from an EMBL/GenBank/DDBJ whole genome shotgun (WGS) entry which is preliminary data.</text>
</comment>
<reference evidence="5 6" key="1">
    <citation type="submission" date="2018-06" db="EMBL/GenBank/DDBJ databases">
        <title>Three novel Pseudomonas species isolated from symptomatic oak.</title>
        <authorList>
            <person name="Bueno-Gonzalez V."/>
            <person name="Brady C."/>
        </authorList>
    </citation>
    <scope>NUCLEOTIDE SEQUENCE [LARGE SCALE GENOMIC DNA]</scope>
    <source>
        <strain evidence="5 6">P17C</strain>
    </source>
</reference>
<dbReference type="EMBL" id="QJUP01000013">
    <property type="protein sequence ID" value="TBU96296.1"/>
    <property type="molecule type" value="Genomic_DNA"/>
</dbReference>
<organism evidence="5 6">
    <name type="scientific">Stutzerimonas kirkiae</name>
    <dbReference type="NCBI Taxonomy" id="2211392"/>
    <lineage>
        <taxon>Bacteria</taxon>
        <taxon>Pseudomonadati</taxon>
        <taxon>Pseudomonadota</taxon>
        <taxon>Gammaproteobacteria</taxon>
        <taxon>Pseudomonadales</taxon>
        <taxon>Pseudomonadaceae</taxon>
        <taxon>Stutzerimonas</taxon>
    </lineage>
</organism>
<dbReference type="RefSeq" id="WP_131184036.1">
    <property type="nucleotide sequence ID" value="NZ_QJUO01000009.1"/>
</dbReference>
<protein>
    <submittedName>
        <fullName evidence="5">Thioesterase</fullName>
    </submittedName>
</protein>
<evidence type="ECO:0000313" key="6">
    <source>
        <dbReference type="Proteomes" id="UP000292639"/>
    </source>
</evidence>
<dbReference type="Gene3D" id="3.40.50.1820">
    <property type="entry name" value="alpha/beta hydrolase"/>
    <property type="match status" value="1"/>
</dbReference>
<evidence type="ECO:0000259" key="4">
    <source>
        <dbReference type="SMART" id="SM00824"/>
    </source>
</evidence>
<dbReference type="InterPro" id="IPR029058">
    <property type="entry name" value="AB_hydrolase_fold"/>
</dbReference>
<dbReference type="InterPro" id="IPR001031">
    <property type="entry name" value="Thioesterase"/>
</dbReference>
<evidence type="ECO:0000256" key="1">
    <source>
        <dbReference type="ARBA" id="ARBA00007169"/>
    </source>
</evidence>
<dbReference type="SMART" id="SM00824">
    <property type="entry name" value="PKS_TE"/>
    <property type="match status" value="1"/>
</dbReference>
<gene>
    <name evidence="5" type="ORF">DNJ96_11000</name>
</gene>
<keyword evidence="6" id="KW-1185">Reference proteome</keyword>
<dbReference type="Proteomes" id="UP000292639">
    <property type="component" value="Unassembled WGS sequence"/>
</dbReference>
<sequence length="257" mass="28864">MSTPRLQLFCLPYSGASAMIYSRWRRKVPEWLDIHPVELPGRGARLGEPLQTDMSALARQLAREVAVSLDGPYALFGHSLGALLAFELAHELRERGVADPVALIASGTSAPTRREDYDRGFADPKSDDELKSELRDLQGTPEEVLDNPELMALTLPILRADFLMCGLYQYRVRPELEVPIHVLGGRDDKATQEQLLAWQLEGGSSFSLDMLAGAHFFIHEHESKVLRIIRANLEVDLRRHKHHLSRRHSQPALPIGI</sequence>
<dbReference type="InterPro" id="IPR012223">
    <property type="entry name" value="TEII"/>
</dbReference>
<dbReference type="AlphaFoldDB" id="A0A4V2KCU5"/>
<dbReference type="Pfam" id="PF00975">
    <property type="entry name" value="Thioesterase"/>
    <property type="match status" value="1"/>
</dbReference>
<dbReference type="PANTHER" id="PTHR11487:SF0">
    <property type="entry name" value="S-ACYL FATTY ACID SYNTHASE THIOESTERASE, MEDIUM CHAIN"/>
    <property type="match status" value="1"/>
</dbReference>